<evidence type="ECO:0000256" key="6">
    <source>
        <dbReference type="ARBA" id="ARBA00023136"/>
    </source>
</evidence>
<evidence type="ECO:0000256" key="3">
    <source>
        <dbReference type="ARBA" id="ARBA00022475"/>
    </source>
</evidence>
<dbReference type="Pfam" id="PF00528">
    <property type="entry name" value="BPD_transp_1"/>
    <property type="match status" value="1"/>
</dbReference>
<feature type="transmembrane region" description="Helical" evidence="7">
    <location>
        <begin position="43"/>
        <end position="66"/>
    </location>
</feature>
<evidence type="ECO:0000256" key="8">
    <source>
        <dbReference type="SAM" id="MobiDB-lite"/>
    </source>
</evidence>
<evidence type="ECO:0000313" key="10">
    <source>
        <dbReference type="EMBL" id="MFC6008173.1"/>
    </source>
</evidence>
<dbReference type="Proteomes" id="UP001596189">
    <property type="component" value="Unassembled WGS sequence"/>
</dbReference>
<dbReference type="CDD" id="cd06261">
    <property type="entry name" value="TM_PBP2"/>
    <property type="match status" value="1"/>
</dbReference>
<comment type="similarity">
    <text evidence="7">Belongs to the binding-protein-dependent transport system permease family.</text>
</comment>
<protein>
    <submittedName>
        <fullName evidence="10">Carbohydrate ABC transporter permease</fullName>
    </submittedName>
</protein>
<evidence type="ECO:0000313" key="11">
    <source>
        <dbReference type="Proteomes" id="UP001596189"/>
    </source>
</evidence>
<keyword evidence="4 7" id="KW-0812">Transmembrane</keyword>
<feature type="compositionally biased region" description="Basic and acidic residues" evidence="8">
    <location>
        <begin position="1"/>
        <end position="13"/>
    </location>
</feature>
<keyword evidence="6 7" id="KW-0472">Membrane</keyword>
<dbReference type="SUPFAM" id="SSF161098">
    <property type="entry name" value="MetI-like"/>
    <property type="match status" value="1"/>
</dbReference>
<dbReference type="InterPro" id="IPR051393">
    <property type="entry name" value="ABC_transporter_permease"/>
</dbReference>
<evidence type="ECO:0000256" key="7">
    <source>
        <dbReference type="RuleBase" id="RU363032"/>
    </source>
</evidence>
<comment type="caution">
    <text evidence="10">The sequence shown here is derived from an EMBL/GenBank/DDBJ whole genome shotgun (WGS) entry which is preliminary data.</text>
</comment>
<organism evidence="10 11">
    <name type="scientific">Angustibacter luteus</name>
    <dbReference type="NCBI Taxonomy" id="658456"/>
    <lineage>
        <taxon>Bacteria</taxon>
        <taxon>Bacillati</taxon>
        <taxon>Actinomycetota</taxon>
        <taxon>Actinomycetes</taxon>
        <taxon>Kineosporiales</taxon>
        <taxon>Kineosporiaceae</taxon>
    </lineage>
</organism>
<dbReference type="EMBL" id="JBHSRD010000004">
    <property type="protein sequence ID" value="MFC6008173.1"/>
    <property type="molecule type" value="Genomic_DNA"/>
</dbReference>
<sequence>MSSTVERRTDAARSRRPRTILARAPQPDRRRRGRLGRSGRESLTGWLMVSPSLVLIALFGLVPVLWSFALSFQQNDLQTPGTWVGLKNYERLSQDPQFWDSVRRTVEYTVLFVPSTLVLSLLAAAALNRRIRGITVYRLAVFIPVVTSTIATGVIFSWLLDPDYGLVNATLSKVGLPTFEFFASPTQALPAVVLMTVWGWIGFGALIFLAGLQGIPTDLMDAAQIDGCSTRGAFWRIQVPLLRPVSGFLLVWLTINALQLFDEVYATTKGGPSRATTVVVYYLYDQAFKFFHAGYAAAIAVVLFVAIAAVTALQLRITREEPTPQEGRR</sequence>
<feature type="region of interest" description="Disordered" evidence="8">
    <location>
        <begin position="1"/>
        <end position="36"/>
    </location>
</feature>
<comment type="subcellular location">
    <subcellularLocation>
        <location evidence="1 7">Cell membrane</location>
        <topology evidence="1 7">Multi-pass membrane protein</topology>
    </subcellularLocation>
</comment>
<evidence type="ECO:0000256" key="4">
    <source>
        <dbReference type="ARBA" id="ARBA00022692"/>
    </source>
</evidence>
<feature type="transmembrane region" description="Helical" evidence="7">
    <location>
        <begin position="139"/>
        <end position="160"/>
    </location>
</feature>
<gene>
    <name evidence="10" type="ORF">ACFQDO_13640</name>
</gene>
<reference evidence="11" key="1">
    <citation type="journal article" date="2019" name="Int. J. Syst. Evol. Microbiol.">
        <title>The Global Catalogue of Microorganisms (GCM) 10K type strain sequencing project: providing services to taxonomists for standard genome sequencing and annotation.</title>
        <authorList>
            <consortium name="The Broad Institute Genomics Platform"/>
            <consortium name="The Broad Institute Genome Sequencing Center for Infectious Disease"/>
            <person name="Wu L."/>
            <person name="Ma J."/>
        </authorList>
    </citation>
    <scope>NUCLEOTIDE SEQUENCE [LARGE SCALE GENOMIC DNA]</scope>
    <source>
        <strain evidence="11">KACC 14249</strain>
    </source>
</reference>
<feature type="transmembrane region" description="Helical" evidence="7">
    <location>
        <begin position="188"/>
        <end position="210"/>
    </location>
</feature>
<dbReference type="RefSeq" id="WP_345715137.1">
    <property type="nucleotide sequence ID" value="NZ_BAABFP010000002.1"/>
</dbReference>
<feature type="transmembrane region" description="Helical" evidence="7">
    <location>
        <begin position="241"/>
        <end position="261"/>
    </location>
</feature>
<accession>A0ABW1JHG2</accession>
<evidence type="ECO:0000256" key="2">
    <source>
        <dbReference type="ARBA" id="ARBA00022448"/>
    </source>
</evidence>
<evidence type="ECO:0000256" key="5">
    <source>
        <dbReference type="ARBA" id="ARBA00022989"/>
    </source>
</evidence>
<feature type="domain" description="ABC transmembrane type-1" evidence="9">
    <location>
        <begin position="102"/>
        <end position="314"/>
    </location>
</feature>
<keyword evidence="2 7" id="KW-0813">Transport</keyword>
<dbReference type="PROSITE" id="PS50928">
    <property type="entry name" value="ABC_TM1"/>
    <property type="match status" value="1"/>
</dbReference>
<keyword evidence="5 7" id="KW-1133">Transmembrane helix</keyword>
<feature type="transmembrane region" description="Helical" evidence="7">
    <location>
        <begin position="108"/>
        <end position="127"/>
    </location>
</feature>
<keyword evidence="11" id="KW-1185">Reference proteome</keyword>
<name>A0ABW1JHG2_9ACTN</name>
<feature type="transmembrane region" description="Helical" evidence="7">
    <location>
        <begin position="290"/>
        <end position="313"/>
    </location>
</feature>
<dbReference type="InterPro" id="IPR000515">
    <property type="entry name" value="MetI-like"/>
</dbReference>
<dbReference type="PANTHER" id="PTHR30193:SF37">
    <property type="entry name" value="INNER MEMBRANE ABC TRANSPORTER PERMEASE PROTEIN YCJO"/>
    <property type="match status" value="1"/>
</dbReference>
<keyword evidence="3" id="KW-1003">Cell membrane</keyword>
<dbReference type="PANTHER" id="PTHR30193">
    <property type="entry name" value="ABC TRANSPORTER PERMEASE PROTEIN"/>
    <property type="match status" value="1"/>
</dbReference>
<dbReference type="InterPro" id="IPR035906">
    <property type="entry name" value="MetI-like_sf"/>
</dbReference>
<evidence type="ECO:0000259" key="9">
    <source>
        <dbReference type="PROSITE" id="PS50928"/>
    </source>
</evidence>
<proteinExistence type="inferred from homology"/>
<evidence type="ECO:0000256" key="1">
    <source>
        <dbReference type="ARBA" id="ARBA00004651"/>
    </source>
</evidence>
<dbReference type="Gene3D" id="1.10.3720.10">
    <property type="entry name" value="MetI-like"/>
    <property type="match status" value="1"/>
</dbReference>